<reference evidence="3 4" key="1">
    <citation type="journal article" date="2012" name="Genet. Mol. Biol.">
        <title>Analysis of 16S rRNA and mxaF genes revealing insights into Methylobacterium niche-specific plant association.</title>
        <authorList>
            <person name="Dourado M.N."/>
            <person name="Andreote F.D."/>
            <person name="Dini-Andreote F."/>
            <person name="Conti R."/>
            <person name="Araujo J.M."/>
            <person name="Araujo W.L."/>
        </authorList>
    </citation>
    <scope>NUCLEOTIDE SEQUENCE [LARGE SCALE GENOMIC DNA]</scope>
    <source>
        <strain evidence="3 4">TC3-10</strain>
    </source>
</reference>
<dbReference type="InterPro" id="IPR027417">
    <property type="entry name" value="P-loop_NTPase"/>
</dbReference>
<dbReference type="SUPFAM" id="SSF52540">
    <property type="entry name" value="P-loop containing nucleoside triphosphate hydrolases"/>
    <property type="match status" value="1"/>
</dbReference>
<dbReference type="Pfam" id="PF13401">
    <property type="entry name" value="AAA_22"/>
    <property type="match status" value="1"/>
</dbReference>
<evidence type="ECO:0000313" key="4">
    <source>
        <dbReference type="Proteomes" id="UP001355206"/>
    </source>
</evidence>
<proteinExistence type="predicted"/>
<evidence type="ECO:0000256" key="1">
    <source>
        <dbReference type="SAM" id="MobiDB-lite"/>
    </source>
</evidence>
<dbReference type="Proteomes" id="UP001355206">
    <property type="component" value="Unassembled WGS sequence"/>
</dbReference>
<evidence type="ECO:0000259" key="2">
    <source>
        <dbReference type="SMART" id="SM00382"/>
    </source>
</evidence>
<feature type="domain" description="AAA+ ATPase" evidence="2">
    <location>
        <begin position="63"/>
        <end position="246"/>
    </location>
</feature>
<dbReference type="InterPro" id="IPR049945">
    <property type="entry name" value="AAA_22"/>
</dbReference>
<gene>
    <name evidence="3" type="ORF">MOTC310_17235</name>
</gene>
<organism evidence="3 4">
    <name type="scientific">Methylobacterium oryzae</name>
    <dbReference type="NCBI Taxonomy" id="334852"/>
    <lineage>
        <taxon>Bacteria</taxon>
        <taxon>Pseudomonadati</taxon>
        <taxon>Pseudomonadota</taxon>
        <taxon>Alphaproteobacteria</taxon>
        <taxon>Hyphomicrobiales</taxon>
        <taxon>Methylobacteriaceae</taxon>
        <taxon>Methylobacterium</taxon>
    </lineage>
</organism>
<evidence type="ECO:0000313" key="3">
    <source>
        <dbReference type="EMBL" id="MEE7492121.1"/>
    </source>
</evidence>
<feature type="region of interest" description="Disordered" evidence="1">
    <location>
        <begin position="337"/>
        <end position="380"/>
    </location>
</feature>
<feature type="compositionally biased region" description="Basic and acidic residues" evidence="1">
    <location>
        <begin position="337"/>
        <end position="350"/>
    </location>
</feature>
<keyword evidence="4" id="KW-1185">Reference proteome</keyword>
<dbReference type="Gene3D" id="3.40.50.300">
    <property type="entry name" value="P-loop containing nucleotide triphosphate hydrolases"/>
    <property type="match status" value="1"/>
</dbReference>
<dbReference type="SMART" id="SM00382">
    <property type="entry name" value="AAA"/>
    <property type="match status" value="1"/>
</dbReference>
<sequence>MPWRRTMIDVAEARTAHLDATGRLLPLAERQRRLMRLKVWHTLAKAIIARFDRFEDMTRSALEGMHIAIPGRPGVGKSQLVKKIRNDVLAREAKTAGYAVRGTAIDAPGGDWRPVLRVPTPPEVTVASFAEAFLHALADEDPAFGDKGQKTRRVRRKLQEQRTRIVLVDEFQHLTDHRTEKFAYAAADWLKGILNEQDGEPDEDGVIGEFFVHAAFFGTHSMQTMFVGNGQLASRARGVFPLAAYDWIDPAQRALYRDTLHAVDRMLPFPEPTFADETVHFDLHRATDGVMRRIAAILQVAGFEALALGQTRITPELLKDAFDTLAWELGSSDFHPRANPWREKKHDPGFRDAPVPDTTRKTRIRGTGNSVAPSFGKKKR</sequence>
<comment type="caution">
    <text evidence="3">The sequence shown here is derived from an EMBL/GenBank/DDBJ whole genome shotgun (WGS) entry which is preliminary data.</text>
</comment>
<name>A0ABU7TRL7_9HYPH</name>
<dbReference type="EMBL" id="MLCA01000008">
    <property type="protein sequence ID" value="MEE7492121.1"/>
    <property type="molecule type" value="Genomic_DNA"/>
</dbReference>
<accession>A0ABU7TRL7</accession>
<dbReference type="InterPro" id="IPR003593">
    <property type="entry name" value="AAA+_ATPase"/>
</dbReference>
<protein>
    <recommendedName>
        <fullName evidence="2">AAA+ ATPase domain-containing protein</fullName>
    </recommendedName>
</protein>